<feature type="domain" description="Transposase IS110-like N-terminal" evidence="1">
    <location>
        <begin position="9"/>
        <end position="94"/>
    </location>
</feature>
<dbReference type="Pfam" id="PF01548">
    <property type="entry name" value="DEDD_Tnp_IS110"/>
    <property type="match status" value="1"/>
</dbReference>
<dbReference type="Proteomes" id="UP001322744">
    <property type="component" value="Chromosome"/>
</dbReference>
<sequence length="104" mass="11816">MQDLLEICCGLDVHKETVVACLLKGSVHDDKPQKTIRTFSTLLPGLEELKAWLESENCRHVAMESTGVYWQPVYNILESALDGTVVVLNFQIFSQIYLVYLVEQ</sequence>
<dbReference type="InterPro" id="IPR002525">
    <property type="entry name" value="Transp_IS110-like_N"/>
</dbReference>
<name>A0ABZ0TXR1_9FIRM</name>
<evidence type="ECO:0000313" key="2">
    <source>
        <dbReference type="EMBL" id="WPX08029.1"/>
    </source>
</evidence>
<organism evidence="2 3">
    <name type="scientific">Anaerocellum danielii</name>
    <dbReference type="NCBI Taxonomy" id="1387557"/>
    <lineage>
        <taxon>Bacteria</taxon>
        <taxon>Bacillati</taxon>
        <taxon>Bacillota</taxon>
        <taxon>Bacillota incertae sedis</taxon>
        <taxon>Caldicellulosiruptorales</taxon>
        <taxon>Caldicellulosiruptoraceae</taxon>
        <taxon>Anaerocellum</taxon>
    </lineage>
</organism>
<protein>
    <submittedName>
        <fullName evidence="2">Transposase</fullName>
    </submittedName>
</protein>
<evidence type="ECO:0000313" key="3">
    <source>
        <dbReference type="Proteomes" id="UP001322744"/>
    </source>
</evidence>
<keyword evidence="3" id="KW-1185">Reference proteome</keyword>
<accession>A0ABZ0TXR1</accession>
<evidence type="ECO:0000259" key="1">
    <source>
        <dbReference type="Pfam" id="PF01548"/>
    </source>
</evidence>
<dbReference type="EMBL" id="CP139957">
    <property type="protein sequence ID" value="WPX08029.1"/>
    <property type="molecule type" value="Genomic_DNA"/>
</dbReference>
<gene>
    <name evidence="2" type="ORF">SOJ16_001879</name>
</gene>
<dbReference type="RefSeq" id="WP_268748668.1">
    <property type="nucleotide sequence ID" value="NZ_CP139957.1"/>
</dbReference>
<proteinExistence type="predicted"/>
<reference evidence="2 3" key="1">
    <citation type="submission" date="2023-12" db="EMBL/GenBank/DDBJ databases">
        <authorList>
            <person name="Manesh M.J.H."/>
            <person name="Bing R.G."/>
            <person name="Willard D.J."/>
            <person name="Kelly R.M."/>
        </authorList>
    </citation>
    <scope>NUCLEOTIDE SEQUENCE [LARGE SCALE GENOMIC DNA]</scope>
    <source>
        <strain evidence="2 3">DSM 8977</strain>
    </source>
</reference>